<protein>
    <submittedName>
        <fullName evidence="1">Uncharacterized protein</fullName>
    </submittedName>
</protein>
<evidence type="ECO:0000313" key="2">
    <source>
        <dbReference type="Proteomes" id="UP000228497"/>
    </source>
</evidence>
<evidence type="ECO:0000313" key="1">
    <source>
        <dbReference type="EMBL" id="PIV87132.1"/>
    </source>
</evidence>
<gene>
    <name evidence="1" type="ORF">COW49_01300</name>
</gene>
<feature type="non-terminal residue" evidence="1">
    <location>
        <position position="1"/>
    </location>
</feature>
<name>A0A2M7FCA8_9BACT</name>
<accession>A0A2M7FCA8</accession>
<dbReference type="EMBL" id="PFFD01000056">
    <property type="protein sequence ID" value="PIV87132.1"/>
    <property type="molecule type" value="Genomic_DNA"/>
</dbReference>
<sequence length="91" mass="8956">VVGLQADLHADAAVPDVAAAGPGIGDDAVGDALGRFIEGAGDRAHAQGRAKLVGAHVEAGDHLKASVVGQVAADALAEHAVLGVQVHEVQQ</sequence>
<reference evidence="2" key="1">
    <citation type="submission" date="2017-09" db="EMBL/GenBank/DDBJ databases">
        <title>Depth-based differentiation of microbial function through sediment-hosted aquifers and enrichment of novel symbionts in the deep terrestrial subsurface.</title>
        <authorList>
            <person name="Probst A.J."/>
            <person name="Ladd B."/>
            <person name="Jarett J.K."/>
            <person name="Geller-Mcgrath D.E."/>
            <person name="Sieber C.M.K."/>
            <person name="Emerson J.B."/>
            <person name="Anantharaman K."/>
            <person name="Thomas B.C."/>
            <person name="Malmstrom R."/>
            <person name="Stieglmeier M."/>
            <person name="Klingl A."/>
            <person name="Woyke T."/>
            <person name="Ryan C.M."/>
            <person name="Banfield J.F."/>
        </authorList>
    </citation>
    <scope>NUCLEOTIDE SEQUENCE [LARGE SCALE GENOMIC DNA]</scope>
</reference>
<organism evidence="1 2">
    <name type="scientific">Candidatus Kaiserbacteria bacterium CG17_big_fil_post_rev_8_21_14_2_50_51_7</name>
    <dbReference type="NCBI Taxonomy" id="1974613"/>
    <lineage>
        <taxon>Bacteria</taxon>
        <taxon>Candidatus Kaiseribacteriota</taxon>
    </lineage>
</organism>
<dbReference type="Proteomes" id="UP000228497">
    <property type="component" value="Unassembled WGS sequence"/>
</dbReference>
<proteinExistence type="predicted"/>
<comment type="caution">
    <text evidence="1">The sequence shown here is derived from an EMBL/GenBank/DDBJ whole genome shotgun (WGS) entry which is preliminary data.</text>
</comment>
<dbReference type="AlphaFoldDB" id="A0A2M7FCA8"/>
<feature type="non-terminal residue" evidence="1">
    <location>
        <position position="91"/>
    </location>
</feature>